<evidence type="ECO:0000256" key="1">
    <source>
        <dbReference type="SAM" id="MobiDB-lite"/>
    </source>
</evidence>
<reference evidence="2 3" key="1">
    <citation type="submission" date="2019-03" db="EMBL/GenBank/DDBJ databases">
        <title>First draft genome of Liparis tanakae, snailfish: a comprehensive survey of snailfish specific genes.</title>
        <authorList>
            <person name="Kim W."/>
            <person name="Song I."/>
            <person name="Jeong J.-H."/>
            <person name="Kim D."/>
            <person name="Kim S."/>
            <person name="Ryu S."/>
            <person name="Song J.Y."/>
            <person name="Lee S.K."/>
        </authorList>
    </citation>
    <scope>NUCLEOTIDE SEQUENCE [LARGE SCALE GENOMIC DNA]</scope>
    <source>
        <tissue evidence="2">Muscle</tissue>
    </source>
</reference>
<evidence type="ECO:0000313" key="2">
    <source>
        <dbReference type="EMBL" id="TNN36497.1"/>
    </source>
</evidence>
<comment type="caution">
    <text evidence="2">The sequence shown here is derived from an EMBL/GenBank/DDBJ whole genome shotgun (WGS) entry which is preliminary data.</text>
</comment>
<organism evidence="2 3">
    <name type="scientific">Liparis tanakae</name>
    <name type="common">Tanaka's snailfish</name>
    <dbReference type="NCBI Taxonomy" id="230148"/>
    <lineage>
        <taxon>Eukaryota</taxon>
        <taxon>Metazoa</taxon>
        <taxon>Chordata</taxon>
        <taxon>Craniata</taxon>
        <taxon>Vertebrata</taxon>
        <taxon>Euteleostomi</taxon>
        <taxon>Actinopterygii</taxon>
        <taxon>Neopterygii</taxon>
        <taxon>Teleostei</taxon>
        <taxon>Neoteleostei</taxon>
        <taxon>Acanthomorphata</taxon>
        <taxon>Eupercaria</taxon>
        <taxon>Perciformes</taxon>
        <taxon>Cottioidei</taxon>
        <taxon>Cottales</taxon>
        <taxon>Liparidae</taxon>
        <taxon>Liparis</taxon>
    </lineage>
</organism>
<dbReference type="Proteomes" id="UP000314294">
    <property type="component" value="Unassembled WGS sequence"/>
</dbReference>
<sequence>MMGNETEETRYENQTRLFVRRGPRLRLWDPDYVSGTPNTPLGPRTRLWDPDYVSETPNTPLGPRTRL</sequence>
<evidence type="ECO:0000313" key="3">
    <source>
        <dbReference type="Proteomes" id="UP000314294"/>
    </source>
</evidence>
<accession>A0A4Z2F5R1</accession>
<gene>
    <name evidence="2" type="ORF">EYF80_053338</name>
</gene>
<name>A0A4Z2F5R1_9TELE</name>
<proteinExistence type="predicted"/>
<feature type="region of interest" description="Disordered" evidence="1">
    <location>
        <begin position="31"/>
        <end position="67"/>
    </location>
</feature>
<dbReference type="AlphaFoldDB" id="A0A4Z2F5R1"/>
<keyword evidence="3" id="KW-1185">Reference proteome</keyword>
<protein>
    <submittedName>
        <fullName evidence="2">Uncharacterized protein</fullName>
    </submittedName>
</protein>
<dbReference type="EMBL" id="SRLO01001611">
    <property type="protein sequence ID" value="TNN36497.1"/>
    <property type="molecule type" value="Genomic_DNA"/>
</dbReference>